<dbReference type="GO" id="GO:0008061">
    <property type="term" value="F:chitin binding"/>
    <property type="evidence" value="ECO:0007669"/>
    <property type="project" value="InterPro"/>
</dbReference>
<feature type="compositionally biased region" description="Polar residues" evidence="1">
    <location>
        <begin position="251"/>
        <end position="260"/>
    </location>
</feature>
<feature type="domain" description="Chitin-binding type-2" evidence="3">
    <location>
        <begin position="106"/>
        <end position="167"/>
    </location>
</feature>
<feature type="signal peptide" evidence="2">
    <location>
        <begin position="1"/>
        <end position="28"/>
    </location>
</feature>
<dbReference type="PANTHER" id="PTHR20987">
    <property type="entry name" value="CHITIN-BINDING TYPE-2 DOMAIN-CONTAINING PROTEIN-RELATED"/>
    <property type="match status" value="1"/>
</dbReference>
<feature type="compositionally biased region" description="Low complexity" evidence="1">
    <location>
        <begin position="436"/>
        <end position="457"/>
    </location>
</feature>
<dbReference type="SUPFAM" id="SSF57625">
    <property type="entry name" value="Invertebrate chitin-binding proteins"/>
    <property type="match status" value="6"/>
</dbReference>
<sequence>MRQTLMRGVCGAPFMLVWLMQTLPVANSLEGTRPSGVQCVKEGAIPDEASDTCATYYRCAVNSAQVLEPVLAQCPVSTIFSRELARCVDASAYVCGQRARERREAGFQCTVDGRFPNEAAVDCKSYYLCTKNTDGSLIAALVNCPSSTIFSAEKKSCVQSPPNICPYAPITTTSVPQSSTTLGPQTGPFVCPGEGRFVNEQSPDCTTYYLCLMINNKLVPQLSSCGSSLIFSASEKRCVSVDGYTCPKLTSPPTEVTSDITLTPPAGATTTTAATTSPSVTTPSTTTTGAEIEITTPTTKPTTTTTTTTTTTVAVSTETSTDTTTSTVSTSASDTTTNPTTTSEASTTGSIDITESTTDANSESSAETPTSTSSTPEASTTDSIDITDSTSSEASTSTTSVDITESTAESNVDPTTTTTPTTSNTESTADETTAEIPTTAQTSPAATTTTTTTETSTTINTEVTSVSSAMTTGGVVPTTTTVGPIVTTPSGDVYVCSAEGRYPDPNGASCESYILCIRNSLGTLTPIQFFCPPTTIFSVSVGLCVPASSHRCVTDTVTTTTLSPATSTTTTTPIITTPKPFVCPDTGRYPNPASIYCKSYYLCLYDGQLNLIGVELSCPSGSIFATDVYRCVPEGDYQCVLGSATTTVATTTTTPPPPPPTTTTTTTARVTTIGMAGACTGAGKFPSDQTDDCSTYQFCVQLPSGELVEFIFKCPGSTLFDEQKKTCSDRVVCTRAIN</sequence>
<feature type="compositionally biased region" description="Polar residues" evidence="1">
    <location>
        <begin position="401"/>
        <end position="413"/>
    </location>
</feature>
<feature type="domain" description="Chitin-binding type-2" evidence="3">
    <location>
        <begin position="580"/>
        <end position="641"/>
    </location>
</feature>
<name>A0A182XXS0_ANOST</name>
<feature type="compositionally biased region" description="Low complexity" evidence="1">
    <location>
        <begin position="362"/>
        <end position="400"/>
    </location>
</feature>
<proteinExistence type="predicted"/>
<dbReference type="Gene3D" id="2.170.140.10">
    <property type="entry name" value="Chitin binding domain"/>
    <property type="match status" value="6"/>
</dbReference>
<dbReference type="PANTHER" id="PTHR20987:SF0">
    <property type="entry name" value="CHITIN-BINDING TYPE-2 DOMAIN-CONTAINING PROTEIN-RELATED"/>
    <property type="match status" value="1"/>
</dbReference>
<dbReference type="InterPro" id="IPR002557">
    <property type="entry name" value="Chitin-bd_dom"/>
</dbReference>
<organism evidence="4 5">
    <name type="scientific">Anopheles stephensi</name>
    <name type="common">Indo-Pakistan malaria mosquito</name>
    <dbReference type="NCBI Taxonomy" id="30069"/>
    <lineage>
        <taxon>Eukaryota</taxon>
        <taxon>Metazoa</taxon>
        <taxon>Ecdysozoa</taxon>
        <taxon>Arthropoda</taxon>
        <taxon>Hexapoda</taxon>
        <taxon>Insecta</taxon>
        <taxon>Pterygota</taxon>
        <taxon>Neoptera</taxon>
        <taxon>Endopterygota</taxon>
        <taxon>Diptera</taxon>
        <taxon>Nematocera</taxon>
        <taxon>Culicoidea</taxon>
        <taxon>Culicidae</taxon>
        <taxon>Anophelinae</taxon>
        <taxon>Anopheles</taxon>
    </lineage>
</organism>
<protein>
    <recommendedName>
        <fullName evidence="3">Chitin-binding type-2 domain-containing protein</fullName>
    </recommendedName>
</protein>
<dbReference type="InterPro" id="IPR036508">
    <property type="entry name" value="Chitin-bd_dom_sf"/>
</dbReference>
<dbReference type="PROSITE" id="PS50940">
    <property type="entry name" value="CHIT_BIND_II"/>
    <property type="match status" value="6"/>
</dbReference>
<dbReference type="GO" id="GO:0005576">
    <property type="term" value="C:extracellular region"/>
    <property type="evidence" value="ECO:0007669"/>
    <property type="project" value="InterPro"/>
</dbReference>
<evidence type="ECO:0000256" key="1">
    <source>
        <dbReference type="SAM" id="MobiDB-lite"/>
    </source>
</evidence>
<feature type="domain" description="Chitin-binding type-2" evidence="3">
    <location>
        <begin position="36"/>
        <end position="97"/>
    </location>
</feature>
<dbReference type="VEuPathDB" id="VectorBase:ASTEI01006"/>
<dbReference type="OMA" id="SAYYLCI"/>
<feature type="region of interest" description="Disordered" evidence="1">
    <location>
        <begin position="249"/>
        <end position="457"/>
    </location>
</feature>
<reference evidence="4" key="2">
    <citation type="submission" date="2020-05" db="UniProtKB">
        <authorList>
            <consortium name="EnsemblMetazoa"/>
        </authorList>
    </citation>
    <scope>IDENTIFICATION</scope>
    <source>
        <strain evidence="4">Indian</strain>
    </source>
</reference>
<accession>A0A182XXS0</accession>
<dbReference type="EnsemblMetazoa" id="ASTEI01006-RA">
    <property type="protein sequence ID" value="ASTEI01006-PA"/>
    <property type="gene ID" value="ASTEI01006"/>
</dbReference>
<dbReference type="Pfam" id="PF01607">
    <property type="entry name" value="CBM_14"/>
    <property type="match status" value="5"/>
</dbReference>
<dbReference type="AlphaFoldDB" id="A0A182XXS0"/>
<dbReference type="VEuPathDB" id="VectorBase:ASTE010563"/>
<feature type="domain" description="Chitin-binding type-2" evidence="3">
    <location>
        <begin position="493"/>
        <end position="554"/>
    </location>
</feature>
<feature type="domain" description="Chitin-binding type-2" evidence="3">
    <location>
        <begin position="676"/>
        <end position="735"/>
    </location>
</feature>
<feature type="compositionally biased region" description="Polar residues" evidence="1">
    <location>
        <begin position="351"/>
        <end position="361"/>
    </location>
</feature>
<evidence type="ECO:0000259" key="3">
    <source>
        <dbReference type="PROSITE" id="PS50940"/>
    </source>
</evidence>
<dbReference type="SMART" id="SM00494">
    <property type="entry name" value="ChtBD2"/>
    <property type="match status" value="6"/>
</dbReference>
<dbReference type="Proteomes" id="UP000076408">
    <property type="component" value="Unassembled WGS sequence"/>
</dbReference>
<keyword evidence="2" id="KW-0732">Signal</keyword>
<feature type="compositionally biased region" description="Low complexity" evidence="1">
    <location>
        <begin position="261"/>
        <end position="350"/>
    </location>
</feature>
<feature type="compositionally biased region" description="Low complexity" evidence="1">
    <location>
        <begin position="414"/>
        <end position="427"/>
    </location>
</feature>
<evidence type="ECO:0000256" key="2">
    <source>
        <dbReference type="SAM" id="SignalP"/>
    </source>
</evidence>
<dbReference type="VEuPathDB" id="VectorBase:ASTEI20_043371"/>
<reference evidence="5" key="1">
    <citation type="journal article" date="2014" name="Genome Biol.">
        <title>Genome analysis of a major urban malaria vector mosquito, Anopheles stephensi.</title>
        <authorList>
            <person name="Jiang X."/>
            <person name="Peery A."/>
            <person name="Hall A.B."/>
            <person name="Sharma A."/>
            <person name="Chen X.G."/>
            <person name="Waterhouse R.M."/>
            <person name="Komissarov A."/>
            <person name="Riehle M.M."/>
            <person name="Shouche Y."/>
            <person name="Sharakhova M.V."/>
            <person name="Lawson D."/>
            <person name="Pakpour N."/>
            <person name="Arensburger P."/>
            <person name="Davidson V.L."/>
            <person name="Eiglmeier K."/>
            <person name="Emrich S."/>
            <person name="George P."/>
            <person name="Kennedy R.C."/>
            <person name="Mane S.P."/>
            <person name="Maslen G."/>
            <person name="Oringanje C."/>
            <person name="Qi Y."/>
            <person name="Settlage R."/>
            <person name="Tojo M."/>
            <person name="Tubio J.M."/>
            <person name="Unger M.F."/>
            <person name="Wang B."/>
            <person name="Vernick K.D."/>
            <person name="Ribeiro J.M."/>
            <person name="James A.A."/>
            <person name="Michel K."/>
            <person name="Riehle M.A."/>
            <person name="Luckhart S."/>
            <person name="Sharakhov I.V."/>
            <person name="Tu Z."/>
        </authorList>
    </citation>
    <scope>NUCLEOTIDE SEQUENCE [LARGE SCALE GENOMIC DNA]</scope>
    <source>
        <strain evidence="5">Indian</strain>
    </source>
</reference>
<evidence type="ECO:0000313" key="4">
    <source>
        <dbReference type="EnsemblMetazoa" id="ASTEI01006-PA"/>
    </source>
</evidence>
<keyword evidence="5" id="KW-1185">Reference proteome</keyword>
<evidence type="ECO:0000313" key="5">
    <source>
        <dbReference type="Proteomes" id="UP000076408"/>
    </source>
</evidence>
<feature type="domain" description="Chitin-binding type-2" evidence="3">
    <location>
        <begin position="188"/>
        <end position="248"/>
    </location>
</feature>
<dbReference type="STRING" id="30069.A0A182XXS0"/>
<feature type="chain" id="PRO_5044016840" description="Chitin-binding type-2 domain-containing protein" evidence="2">
    <location>
        <begin position="29"/>
        <end position="738"/>
    </location>
</feature>